<evidence type="ECO:0000259" key="4">
    <source>
        <dbReference type="SMART" id="SM00856"/>
    </source>
</evidence>
<dbReference type="PANTHER" id="PTHR36710">
    <property type="entry name" value="PECTINESTERASE INHIBITOR-LIKE"/>
    <property type="match status" value="1"/>
</dbReference>
<sequence>MDIVPNAGEHGFECAEVYYPPINEDTLQVYGRSVANPSPVSPCPHNHMSYRMVRPHHYEIDDDPLHKQGNTFNQNIKGSSANITALTQITIEQALNNSTNTHSFIFGLLSNTTDPAEKNALTTCENAYRLVTSNFNEATMHFFEGDYGSMLDSERRSPRAQESCITIFSTPPTPPNPVADRNRQMRILIAMAVVTGMELTTKLS</sequence>
<dbReference type="GO" id="GO:0046910">
    <property type="term" value="F:pectinesterase inhibitor activity"/>
    <property type="evidence" value="ECO:0007669"/>
    <property type="project" value="InterPro"/>
</dbReference>
<proteinExistence type="inferred from homology"/>
<protein>
    <recommendedName>
        <fullName evidence="4">Pectinesterase inhibitor domain-containing protein</fullName>
    </recommendedName>
</protein>
<dbReference type="SUPFAM" id="SSF101148">
    <property type="entry name" value="Plant invertase/pectin methylesterase inhibitor"/>
    <property type="match status" value="1"/>
</dbReference>
<dbReference type="InterPro" id="IPR006501">
    <property type="entry name" value="Pectinesterase_inhib_dom"/>
</dbReference>
<dbReference type="PANTHER" id="PTHR36710:SF1">
    <property type="entry name" value="F14J9.2 PROTEIN"/>
    <property type="match status" value="1"/>
</dbReference>
<dbReference type="CDD" id="cd15797">
    <property type="entry name" value="PMEI"/>
    <property type="match status" value="1"/>
</dbReference>
<comment type="similarity">
    <text evidence="3">Belongs to the PMEI family.</text>
</comment>
<name>A0A0D2ST66_GOSRA</name>
<evidence type="ECO:0000313" key="6">
    <source>
        <dbReference type="Proteomes" id="UP000032304"/>
    </source>
</evidence>
<dbReference type="InterPro" id="IPR052421">
    <property type="entry name" value="PCW_Enzyme_Inhibitor"/>
</dbReference>
<keyword evidence="6" id="KW-1185">Reference proteome</keyword>
<feature type="domain" description="Pectinesterase inhibitor" evidence="4">
    <location>
        <begin position="64"/>
        <end position="195"/>
    </location>
</feature>
<dbReference type="InterPro" id="IPR034086">
    <property type="entry name" value="PMEI_plant"/>
</dbReference>
<keyword evidence="2" id="KW-1015">Disulfide bond</keyword>
<dbReference type="Gene3D" id="1.20.140.40">
    <property type="entry name" value="Invertase/pectin methylesterase inhibitor family protein"/>
    <property type="match status" value="1"/>
</dbReference>
<dbReference type="SMART" id="SM00856">
    <property type="entry name" value="PMEI"/>
    <property type="match status" value="1"/>
</dbReference>
<organism evidence="5 6">
    <name type="scientific">Gossypium raimondii</name>
    <name type="common">Peruvian cotton</name>
    <name type="synonym">Gossypium klotzschianum subsp. raimondii</name>
    <dbReference type="NCBI Taxonomy" id="29730"/>
    <lineage>
        <taxon>Eukaryota</taxon>
        <taxon>Viridiplantae</taxon>
        <taxon>Streptophyta</taxon>
        <taxon>Embryophyta</taxon>
        <taxon>Tracheophyta</taxon>
        <taxon>Spermatophyta</taxon>
        <taxon>Magnoliopsida</taxon>
        <taxon>eudicotyledons</taxon>
        <taxon>Gunneridae</taxon>
        <taxon>Pentapetalae</taxon>
        <taxon>rosids</taxon>
        <taxon>malvids</taxon>
        <taxon>Malvales</taxon>
        <taxon>Malvaceae</taxon>
        <taxon>Malvoideae</taxon>
        <taxon>Gossypium</taxon>
    </lineage>
</organism>
<evidence type="ECO:0000256" key="3">
    <source>
        <dbReference type="ARBA" id="ARBA00038471"/>
    </source>
</evidence>
<evidence type="ECO:0000313" key="5">
    <source>
        <dbReference type="EMBL" id="KJB45266.1"/>
    </source>
</evidence>
<gene>
    <name evidence="5" type="ORF">B456_007G298200</name>
</gene>
<accession>A0A0D2ST66</accession>
<keyword evidence="1" id="KW-0732">Signal</keyword>
<dbReference type="eggNOG" id="ENOG502S5JM">
    <property type="taxonomic scope" value="Eukaryota"/>
</dbReference>
<dbReference type="Gramene" id="KJB45266">
    <property type="protein sequence ID" value="KJB45266"/>
    <property type="gene ID" value="B456_007G298200"/>
</dbReference>
<dbReference type="Proteomes" id="UP000032304">
    <property type="component" value="Chromosome 7"/>
</dbReference>
<evidence type="ECO:0000256" key="2">
    <source>
        <dbReference type="ARBA" id="ARBA00023157"/>
    </source>
</evidence>
<dbReference type="AlphaFoldDB" id="A0A0D2ST66"/>
<dbReference type="InterPro" id="IPR035513">
    <property type="entry name" value="Invertase/methylesterase_inhib"/>
</dbReference>
<evidence type="ECO:0000256" key="1">
    <source>
        <dbReference type="ARBA" id="ARBA00022729"/>
    </source>
</evidence>
<reference evidence="5 6" key="1">
    <citation type="journal article" date="2012" name="Nature">
        <title>Repeated polyploidization of Gossypium genomes and the evolution of spinnable cotton fibres.</title>
        <authorList>
            <person name="Paterson A.H."/>
            <person name="Wendel J.F."/>
            <person name="Gundlach H."/>
            <person name="Guo H."/>
            <person name="Jenkins J."/>
            <person name="Jin D."/>
            <person name="Llewellyn D."/>
            <person name="Showmaker K.C."/>
            <person name="Shu S."/>
            <person name="Udall J."/>
            <person name="Yoo M.J."/>
            <person name="Byers R."/>
            <person name="Chen W."/>
            <person name="Doron-Faigenboim A."/>
            <person name="Duke M.V."/>
            <person name="Gong L."/>
            <person name="Grimwood J."/>
            <person name="Grover C."/>
            <person name="Grupp K."/>
            <person name="Hu G."/>
            <person name="Lee T.H."/>
            <person name="Li J."/>
            <person name="Lin L."/>
            <person name="Liu T."/>
            <person name="Marler B.S."/>
            <person name="Page J.T."/>
            <person name="Roberts A.W."/>
            <person name="Romanel E."/>
            <person name="Sanders W.S."/>
            <person name="Szadkowski E."/>
            <person name="Tan X."/>
            <person name="Tang H."/>
            <person name="Xu C."/>
            <person name="Wang J."/>
            <person name="Wang Z."/>
            <person name="Zhang D."/>
            <person name="Zhang L."/>
            <person name="Ashrafi H."/>
            <person name="Bedon F."/>
            <person name="Bowers J.E."/>
            <person name="Brubaker C.L."/>
            <person name="Chee P.W."/>
            <person name="Das S."/>
            <person name="Gingle A.R."/>
            <person name="Haigler C.H."/>
            <person name="Harker D."/>
            <person name="Hoffmann L.V."/>
            <person name="Hovav R."/>
            <person name="Jones D.C."/>
            <person name="Lemke C."/>
            <person name="Mansoor S."/>
            <person name="ur Rahman M."/>
            <person name="Rainville L.N."/>
            <person name="Rambani A."/>
            <person name="Reddy U.K."/>
            <person name="Rong J.K."/>
            <person name="Saranga Y."/>
            <person name="Scheffler B.E."/>
            <person name="Scheffler J.A."/>
            <person name="Stelly D.M."/>
            <person name="Triplett B.A."/>
            <person name="Van Deynze A."/>
            <person name="Vaslin M.F."/>
            <person name="Waghmare V.N."/>
            <person name="Walford S.A."/>
            <person name="Wright R.J."/>
            <person name="Zaki E.A."/>
            <person name="Zhang T."/>
            <person name="Dennis E.S."/>
            <person name="Mayer K.F."/>
            <person name="Peterson D.G."/>
            <person name="Rokhsar D.S."/>
            <person name="Wang X."/>
            <person name="Schmutz J."/>
        </authorList>
    </citation>
    <scope>NUCLEOTIDE SEQUENCE [LARGE SCALE GENOMIC DNA]</scope>
</reference>
<dbReference type="NCBIfam" id="TIGR01614">
    <property type="entry name" value="PME_inhib"/>
    <property type="match status" value="1"/>
</dbReference>
<dbReference type="OMA" id="CNEVFAN"/>
<dbReference type="EMBL" id="CM001746">
    <property type="protein sequence ID" value="KJB45266.1"/>
    <property type="molecule type" value="Genomic_DNA"/>
</dbReference>